<comment type="similarity">
    <text evidence="3">Belongs to the peptidase M50B family.</text>
</comment>
<proteinExistence type="inferred from homology"/>
<evidence type="ECO:0000256" key="3">
    <source>
        <dbReference type="ARBA" id="ARBA00007931"/>
    </source>
</evidence>
<evidence type="ECO:0000256" key="11">
    <source>
        <dbReference type="SAM" id="Phobius"/>
    </source>
</evidence>
<evidence type="ECO:0000256" key="8">
    <source>
        <dbReference type="ARBA" id="ARBA00022989"/>
    </source>
</evidence>
<dbReference type="Proteomes" id="UP001222087">
    <property type="component" value="Chromosome"/>
</dbReference>
<dbReference type="CDD" id="cd06163">
    <property type="entry name" value="S2P-M50_PDZ_RseP-like"/>
    <property type="match status" value="1"/>
</dbReference>
<feature type="transmembrane region" description="Helical" evidence="11">
    <location>
        <begin position="256"/>
        <end position="277"/>
    </location>
</feature>
<evidence type="ECO:0000256" key="1">
    <source>
        <dbReference type="ARBA" id="ARBA00001947"/>
    </source>
</evidence>
<evidence type="ECO:0000259" key="12">
    <source>
        <dbReference type="Pfam" id="PF02163"/>
    </source>
</evidence>
<dbReference type="RefSeq" id="WP_275088036.1">
    <property type="nucleotide sequence ID" value="NZ_CP119078.1"/>
</dbReference>
<dbReference type="GO" id="GO:0008233">
    <property type="term" value="F:peptidase activity"/>
    <property type="evidence" value="ECO:0007669"/>
    <property type="project" value="UniProtKB-KW"/>
</dbReference>
<evidence type="ECO:0000256" key="10">
    <source>
        <dbReference type="ARBA" id="ARBA00023136"/>
    </source>
</evidence>
<dbReference type="InterPro" id="IPR008915">
    <property type="entry name" value="Peptidase_M50"/>
</dbReference>
<comment type="subcellular location">
    <subcellularLocation>
        <location evidence="2">Membrane</location>
        <topology evidence="2">Multi-pass membrane protein</topology>
    </subcellularLocation>
</comment>
<evidence type="ECO:0000256" key="6">
    <source>
        <dbReference type="ARBA" id="ARBA00022801"/>
    </source>
</evidence>
<keyword evidence="5 11" id="KW-0812">Transmembrane</keyword>
<comment type="cofactor">
    <cofactor evidence="1">
        <name>Zn(2+)</name>
        <dbReference type="ChEBI" id="CHEBI:29105"/>
    </cofactor>
</comment>
<feature type="transmembrane region" description="Helical" evidence="11">
    <location>
        <begin position="91"/>
        <end position="119"/>
    </location>
</feature>
<dbReference type="InterPro" id="IPR004387">
    <property type="entry name" value="Pept_M50_Zn"/>
</dbReference>
<protein>
    <submittedName>
        <fullName evidence="13">Site-2 protease family protein</fullName>
    </submittedName>
</protein>
<evidence type="ECO:0000256" key="5">
    <source>
        <dbReference type="ARBA" id="ARBA00022692"/>
    </source>
</evidence>
<feature type="domain" description="Peptidase M50" evidence="12">
    <location>
        <begin position="8"/>
        <end position="342"/>
    </location>
</feature>
<feature type="transmembrane region" description="Helical" evidence="11">
    <location>
        <begin position="283"/>
        <end position="302"/>
    </location>
</feature>
<evidence type="ECO:0000256" key="2">
    <source>
        <dbReference type="ARBA" id="ARBA00004141"/>
    </source>
</evidence>
<reference evidence="13 14" key="1">
    <citation type="submission" date="2023-02" db="EMBL/GenBank/DDBJ databases">
        <title>Genome Sequence of L. cardiaca H63T.</title>
        <authorList>
            <person name="Lopez A.E."/>
            <person name="Cianciotto N.P."/>
        </authorList>
    </citation>
    <scope>NUCLEOTIDE SEQUENCE [LARGE SCALE GENOMIC DNA]</scope>
    <source>
        <strain evidence="13 14">H63</strain>
    </source>
</reference>
<keyword evidence="9" id="KW-0482">Metalloprotease</keyword>
<dbReference type="EMBL" id="CP119078">
    <property type="protein sequence ID" value="WED42211.1"/>
    <property type="molecule type" value="Genomic_DNA"/>
</dbReference>
<keyword evidence="4 13" id="KW-0645">Protease</keyword>
<dbReference type="PANTHER" id="PTHR42837:SF2">
    <property type="entry name" value="MEMBRANE METALLOPROTEASE ARASP2, CHLOROPLASTIC-RELATED"/>
    <property type="match status" value="1"/>
</dbReference>
<keyword evidence="8 11" id="KW-1133">Transmembrane helix</keyword>
<evidence type="ECO:0000256" key="9">
    <source>
        <dbReference type="ARBA" id="ARBA00023049"/>
    </source>
</evidence>
<keyword evidence="7" id="KW-0862">Zinc</keyword>
<dbReference type="GO" id="GO:0006508">
    <property type="term" value="P:proteolysis"/>
    <property type="evidence" value="ECO:0007669"/>
    <property type="project" value="UniProtKB-KW"/>
</dbReference>
<evidence type="ECO:0000256" key="4">
    <source>
        <dbReference type="ARBA" id="ARBA00022670"/>
    </source>
</evidence>
<dbReference type="PANTHER" id="PTHR42837">
    <property type="entry name" value="REGULATOR OF SIGMA-E PROTEASE RSEP"/>
    <property type="match status" value="1"/>
</dbReference>
<sequence>MLWALLAILLTLILVVGIHEAGHAFAAKIFGVKIQKISIGFGKPLLTWRTKSGLQLVWSLWPLGGYVQLLNSRIQPVSPEESAFCFDKKQVWMRCIILASGALANLITAWLAFTLMFMIGYQQTPALVQAVEVESLAAKSGLKAGDRFVNLGGQEVNSWQETGMRLIMDLGKKEVPALVKDSSENIHKINLDLSQWRYKRGDRSLLQGLGIEPESSTEKEWVQGQSVGVAFYHAVTKSLQLLSFFLVMLKQLLTGMIPFAVLLGPIGLFSASVTSFFQGVPVFLYFIANFSLAVGLLNLFPVPGLDGGSIVYALIEKIRGKPVSIAMEVLLHQLAVIFFVILLVQLILNDVQRYLH</sequence>
<name>A0ABY8AR12_9GAMM</name>
<keyword evidence="10 11" id="KW-0472">Membrane</keyword>
<dbReference type="SUPFAM" id="SSF50156">
    <property type="entry name" value="PDZ domain-like"/>
    <property type="match status" value="1"/>
</dbReference>
<keyword evidence="6" id="KW-0378">Hydrolase</keyword>
<dbReference type="Pfam" id="PF02163">
    <property type="entry name" value="Peptidase_M50"/>
    <property type="match status" value="1"/>
</dbReference>
<evidence type="ECO:0000256" key="7">
    <source>
        <dbReference type="ARBA" id="ARBA00022833"/>
    </source>
</evidence>
<accession>A0ABY8AR12</accession>
<organism evidence="13 14">
    <name type="scientific">Legionella cardiaca</name>
    <dbReference type="NCBI Taxonomy" id="1071983"/>
    <lineage>
        <taxon>Bacteria</taxon>
        <taxon>Pseudomonadati</taxon>
        <taxon>Pseudomonadota</taxon>
        <taxon>Gammaproteobacteria</taxon>
        <taxon>Legionellales</taxon>
        <taxon>Legionellaceae</taxon>
        <taxon>Legionella</taxon>
    </lineage>
</organism>
<keyword evidence="14" id="KW-1185">Reference proteome</keyword>
<dbReference type="Gene3D" id="2.30.42.10">
    <property type="match status" value="1"/>
</dbReference>
<gene>
    <name evidence="13" type="ORF">PXX05_09745</name>
</gene>
<evidence type="ECO:0000313" key="14">
    <source>
        <dbReference type="Proteomes" id="UP001222087"/>
    </source>
</evidence>
<evidence type="ECO:0000313" key="13">
    <source>
        <dbReference type="EMBL" id="WED42211.1"/>
    </source>
</evidence>
<dbReference type="InterPro" id="IPR036034">
    <property type="entry name" value="PDZ_sf"/>
</dbReference>
<feature type="transmembrane region" description="Helical" evidence="11">
    <location>
        <begin position="323"/>
        <end position="348"/>
    </location>
</feature>